<dbReference type="SUPFAM" id="SSF48230">
    <property type="entry name" value="Chondroitin AC/alginate lyase"/>
    <property type="match status" value="1"/>
</dbReference>
<gene>
    <name evidence="4" type="ORF">IWQ60_009096</name>
</gene>
<evidence type="ECO:0000256" key="1">
    <source>
        <dbReference type="ARBA" id="ARBA00022729"/>
    </source>
</evidence>
<sequence>MSTQKTNFYTVINRKAYWPAIDRNDYVSYAVYYSPDCTLPASRAVQTICLNIPRLAFIVYLLDDPIYTARDFFLLNKFFVDPTTRMNSHLNFGRIIPEPRVTSGGSEGLVELNCFASFVQYPPLFPTLAVDQRTPYQGMVTWFRDFRTWFYTSPIGQGEIGTPNNHGSNATLQLTAYSLLLDDAVGAKSVLIRFMAGAYQHQINATGAQPLELERTNSFTYSAENLGILYTMATLGGQVTGVNM</sequence>
<accession>A0A9W7ZYY3</accession>
<evidence type="ECO:0000313" key="4">
    <source>
        <dbReference type="EMBL" id="KAJ1913730.1"/>
    </source>
</evidence>
<evidence type="ECO:0000313" key="5">
    <source>
        <dbReference type="Proteomes" id="UP001150569"/>
    </source>
</evidence>
<keyword evidence="5" id="KW-1185">Reference proteome</keyword>
<evidence type="ECO:0000256" key="2">
    <source>
        <dbReference type="ARBA" id="ARBA00023239"/>
    </source>
</evidence>
<feature type="domain" description="Alginate lyase" evidence="3">
    <location>
        <begin position="36"/>
        <end position="236"/>
    </location>
</feature>
<dbReference type="Proteomes" id="UP001150569">
    <property type="component" value="Unassembled WGS sequence"/>
</dbReference>
<dbReference type="AlphaFoldDB" id="A0A9W7ZYY3"/>
<dbReference type="GO" id="GO:0016829">
    <property type="term" value="F:lyase activity"/>
    <property type="evidence" value="ECO:0007669"/>
    <property type="project" value="UniProtKB-KW"/>
</dbReference>
<dbReference type="GO" id="GO:0042597">
    <property type="term" value="C:periplasmic space"/>
    <property type="evidence" value="ECO:0007669"/>
    <property type="project" value="InterPro"/>
</dbReference>
<dbReference type="OrthoDB" id="63533at2759"/>
<comment type="caution">
    <text evidence="4">The sequence shown here is derived from an EMBL/GenBank/DDBJ whole genome shotgun (WGS) entry which is preliminary data.</text>
</comment>
<dbReference type="Pfam" id="PF05426">
    <property type="entry name" value="Alginate_lyase"/>
    <property type="match status" value="1"/>
</dbReference>
<reference evidence="4" key="1">
    <citation type="submission" date="2022-07" db="EMBL/GenBank/DDBJ databases">
        <title>Phylogenomic reconstructions and comparative analyses of Kickxellomycotina fungi.</title>
        <authorList>
            <person name="Reynolds N.K."/>
            <person name="Stajich J.E."/>
            <person name="Barry K."/>
            <person name="Grigoriev I.V."/>
            <person name="Crous P."/>
            <person name="Smith M.E."/>
        </authorList>
    </citation>
    <scope>NUCLEOTIDE SEQUENCE</scope>
    <source>
        <strain evidence="4">RSA 861</strain>
    </source>
</reference>
<dbReference type="EMBL" id="JANBPT010000730">
    <property type="protein sequence ID" value="KAJ1913730.1"/>
    <property type="molecule type" value="Genomic_DNA"/>
</dbReference>
<protein>
    <recommendedName>
        <fullName evidence="3">Alginate lyase domain-containing protein</fullName>
    </recommendedName>
</protein>
<proteinExistence type="predicted"/>
<keyword evidence="1" id="KW-0732">Signal</keyword>
<keyword evidence="2" id="KW-0456">Lyase</keyword>
<dbReference type="Gene3D" id="1.50.10.100">
    <property type="entry name" value="Chondroitin AC/alginate lyase"/>
    <property type="match status" value="1"/>
</dbReference>
<dbReference type="InterPro" id="IPR008929">
    <property type="entry name" value="Chondroitin_lyas"/>
</dbReference>
<name>A0A9W7ZYY3_9FUNG</name>
<evidence type="ECO:0000259" key="3">
    <source>
        <dbReference type="Pfam" id="PF05426"/>
    </source>
</evidence>
<dbReference type="InterPro" id="IPR008397">
    <property type="entry name" value="Alginate_lyase_dom"/>
</dbReference>
<organism evidence="4 5">
    <name type="scientific">Tieghemiomyces parasiticus</name>
    <dbReference type="NCBI Taxonomy" id="78921"/>
    <lineage>
        <taxon>Eukaryota</taxon>
        <taxon>Fungi</taxon>
        <taxon>Fungi incertae sedis</taxon>
        <taxon>Zoopagomycota</taxon>
        <taxon>Kickxellomycotina</taxon>
        <taxon>Dimargaritomycetes</taxon>
        <taxon>Dimargaritales</taxon>
        <taxon>Dimargaritaceae</taxon>
        <taxon>Tieghemiomyces</taxon>
    </lineage>
</organism>